<dbReference type="EMBL" id="MK814609">
    <property type="protein sequence ID" value="QCI04174.1"/>
    <property type="molecule type" value="Genomic_DNA"/>
</dbReference>
<keyword evidence="3" id="KW-0479">Metal-binding</keyword>
<reference evidence="9" key="2">
    <citation type="submission" date="2019-04" db="EMBL/GenBank/DDBJ databases">
        <authorList>
            <person name="Pasella M."/>
        </authorList>
    </citation>
    <scope>NUCLEOTIDE SEQUENCE</scope>
    <source>
        <strain evidence="9">PD2933</strain>
    </source>
</reference>
<proteinExistence type="inferred from homology"/>
<dbReference type="CDD" id="cd04453">
    <property type="entry name" value="S1_RNase_E"/>
    <property type="match status" value="1"/>
</dbReference>
<geneLocation type="plastid" evidence="9"/>
<keyword evidence="6" id="KW-0694">RNA-binding</keyword>
<keyword evidence="4" id="KW-0378">Hydrolase</keyword>
<evidence type="ECO:0000256" key="7">
    <source>
        <dbReference type="ARBA" id="ARBA00023436"/>
    </source>
</evidence>
<name>A0A4D6WJ67_9FLOR</name>
<dbReference type="InterPro" id="IPR019307">
    <property type="entry name" value="RNA-bd_AU-1/RNase_E/G"/>
</dbReference>
<evidence type="ECO:0000256" key="6">
    <source>
        <dbReference type="ARBA" id="ARBA00022884"/>
    </source>
</evidence>
<dbReference type="InterPro" id="IPR012340">
    <property type="entry name" value="NA-bd_OB-fold"/>
</dbReference>
<evidence type="ECO:0000256" key="1">
    <source>
        <dbReference type="ARBA" id="ARBA00001946"/>
    </source>
</evidence>
<dbReference type="GO" id="GO:0006364">
    <property type="term" value="P:rRNA processing"/>
    <property type="evidence" value="ECO:0007669"/>
    <property type="project" value="TreeGrafter"/>
</dbReference>
<keyword evidence="5" id="KW-0460">Magnesium</keyword>
<feature type="domain" description="S1 motif" evidence="8">
    <location>
        <begin position="35"/>
        <end position="117"/>
    </location>
</feature>
<organism evidence="9">
    <name type="scientific">Anotrichium furcellatum</name>
    <dbReference type="NCBI Taxonomy" id="41999"/>
    <lineage>
        <taxon>Eukaryota</taxon>
        <taxon>Rhodophyta</taxon>
        <taxon>Florideophyceae</taxon>
        <taxon>Rhodymeniophycidae</taxon>
        <taxon>Ceramiales</taxon>
        <taxon>Ceramiaceae</taxon>
        <taxon>Anotrichium</taxon>
    </lineage>
</organism>
<dbReference type="SUPFAM" id="SSF50249">
    <property type="entry name" value="Nucleic acid-binding proteins"/>
    <property type="match status" value="1"/>
</dbReference>
<comment type="function">
    <text evidence="7">Involved in intercistronic processing of primary transcripts from chloroplast operons. The endonucleolytic activity of the enzyme depends on the number of phosphates at the 5' end, is inhibited by structured RNA, and preferentially cleaves A/U-rich sequences.</text>
</comment>
<dbReference type="InterPro" id="IPR003029">
    <property type="entry name" value="S1_domain"/>
</dbReference>
<dbReference type="NCBIfam" id="TIGR00757">
    <property type="entry name" value="RNaseEG"/>
    <property type="match status" value="1"/>
</dbReference>
<dbReference type="AlphaFoldDB" id="A0A4D6WJ67"/>
<evidence type="ECO:0000256" key="5">
    <source>
        <dbReference type="ARBA" id="ARBA00022842"/>
    </source>
</evidence>
<comment type="cofactor">
    <cofactor evidence="1">
        <name>Mg(2+)</name>
        <dbReference type="ChEBI" id="CHEBI:18420"/>
    </cofactor>
</comment>
<dbReference type="GO" id="GO:0004540">
    <property type="term" value="F:RNA nuclease activity"/>
    <property type="evidence" value="ECO:0007669"/>
    <property type="project" value="InterPro"/>
</dbReference>
<dbReference type="PANTHER" id="PTHR30001:SF0">
    <property type="entry name" value="RIBONUCLEASE G"/>
    <property type="match status" value="1"/>
</dbReference>
<dbReference type="GO" id="GO:0046872">
    <property type="term" value="F:metal ion binding"/>
    <property type="evidence" value="ECO:0007669"/>
    <property type="project" value="UniProtKB-KW"/>
</dbReference>
<protein>
    <submittedName>
        <fullName evidence="9">Ribonuclease E</fullName>
    </submittedName>
</protein>
<dbReference type="Pfam" id="PF00575">
    <property type="entry name" value="S1"/>
    <property type="match status" value="1"/>
</dbReference>
<dbReference type="GO" id="GO:0003723">
    <property type="term" value="F:RNA binding"/>
    <property type="evidence" value="ECO:0007669"/>
    <property type="project" value="UniProtKB-KW"/>
</dbReference>
<evidence type="ECO:0000259" key="8">
    <source>
        <dbReference type="PROSITE" id="PS50126"/>
    </source>
</evidence>
<gene>
    <name evidence="9" type="primary">rne</name>
</gene>
<dbReference type="SMART" id="SM00316">
    <property type="entry name" value="S1"/>
    <property type="match status" value="1"/>
</dbReference>
<dbReference type="PANTHER" id="PTHR30001">
    <property type="entry name" value="RIBONUCLEASE"/>
    <property type="match status" value="1"/>
</dbReference>
<evidence type="ECO:0000256" key="2">
    <source>
        <dbReference type="ARBA" id="ARBA00005522"/>
    </source>
</evidence>
<sequence>MIKKIVISHFNNVAAILQNNKVEEIVVINHGYQVNDIYIGIVHKIFSSINAAFIKLGRYGKSGFIHISDIKALKKDRYINHINEILSINQLVLVQIIKEPTLNKGPRLTANIHLQGRYVVLMPFCNTIIISHKIYDVNERTYLHSLALLMKPDIMGLLIKQTAQGVSEKFILEDIEILKKQWYFIEKTFISMNYPRLIYRDADLIKKIVRDFYEDSIQKIIIDSQYGLRLLYYYLNRWNCISPVTDTSLQLYNKSKCILQDFSIKQAIQEALKSKVKLLYGGYIIIQNYEALTVIDVNSGSFNKSQSSKATILRTNLYAATEIAHQLKMRNINGVIIIDFIDMHSYRDQLQLLEHFNKSLKLDNARPQIVQLSELGLVELTRRRRGQSLQEIFGHTSDSKKYFSRVFFESGLKDFNADRYTEKQILAYKSIKSLFFGKKFKKKIPLEVKRFNFIDNSSKNKYFINFDKMNSVSFFKPKANYIVPLIFYLDCLNYPEINKKYY</sequence>
<dbReference type="GO" id="GO:0005737">
    <property type="term" value="C:cytoplasm"/>
    <property type="evidence" value="ECO:0007669"/>
    <property type="project" value="TreeGrafter"/>
</dbReference>
<comment type="similarity">
    <text evidence="2">Belongs to the RNase E/G family.</text>
</comment>
<reference evidence="9" key="1">
    <citation type="journal article" date="2019" name="Mol. Phylogenet. Evol.">
        <title>Morphological evolution and classification of the red algal order Ceramiales inferred using plastid phylogenomics.</title>
        <authorList>
            <person name="Diaz-Tapia P."/>
            <person name="Pasella M.M."/>
            <person name="Verbruggen H."/>
            <person name="Maggs C.A."/>
        </authorList>
    </citation>
    <scope>NUCLEOTIDE SEQUENCE</scope>
    <source>
        <strain evidence="9">PD2933</strain>
    </source>
</reference>
<dbReference type="Pfam" id="PF10150">
    <property type="entry name" value="RNase_E_G"/>
    <property type="match status" value="1"/>
</dbReference>
<evidence type="ECO:0000313" key="9">
    <source>
        <dbReference type="EMBL" id="QCI04174.1"/>
    </source>
</evidence>
<accession>A0A4D6WJ67</accession>
<dbReference type="Gene3D" id="2.40.50.140">
    <property type="entry name" value="Nucleic acid-binding proteins"/>
    <property type="match status" value="1"/>
</dbReference>
<keyword evidence="9" id="KW-0934">Plastid</keyword>
<evidence type="ECO:0000256" key="4">
    <source>
        <dbReference type="ARBA" id="ARBA00022801"/>
    </source>
</evidence>
<dbReference type="InterPro" id="IPR004659">
    <property type="entry name" value="RNase_E/G"/>
</dbReference>
<dbReference type="GO" id="GO:0016787">
    <property type="term" value="F:hydrolase activity"/>
    <property type="evidence" value="ECO:0007669"/>
    <property type="project" value="UniProtKB-KW"/>
</dbReference>
<dbReference type="PROSITE" id="PS50126">
    <property type="entry name" value="S1"/>
    <property type="match status" value="1"/>
</dbReference>
<evidence type="ECO:0000256" key="3">
    <source>
        <dbReference type="ARBA" id="ARBA00022723"/>
    </source>
</evidence>